<reference evidence="1" key="1">
    <citation type="submission" date="2018-05" db="EMBL/GenBank/DDBJ databases">
        <authorList>
            <person name="Lanie J.A."/>
            <person name="Ng W.-L."/>
            <person name="Kazmierczak K.M."/>
            <person name="Andrzejewski T.M."/>
            <person name="Davidsen T.M."/>
            <person name="Wayne K.J."/>
            <person name="Tettelin H."/>
            <person name="Glass J.I."/>
            <person name="Rusch D."/>
            <person name="Podicherti R."/>
            <person name="Tsui H.-C.T."/>
            <person name="Winkler M.E."/>
        </authorList>
    </citation>
    <scope>NUCLEOTIDE SEQUENCE</scope>
</reference>
<feature type="non-terminal residue" evidence="1">
    <location>
        <position position="69"/>
    </location>
</feature>
<name>A0A382TRC9_9ZZZZ</name>
<organism evidence="1">
    <name type="scientific">marine metagenome</name>
    <dbReference type="NCBI Taxonomy" id="408172"/>
    <lineage>
        <taxon>unclassified sequences</taxon>
        <taxon>metagenomes</taxon>
        <taxon>ecological metagenomes</taxon>
    </lineage>
</organism>
<dbReference type="EMBL" id="UINC01138597">
    <property type="protein sequence ID" value="SVD24639.1"/>
    <property type="molecule type" value="Genomic_DNA"/>
</dbReference>
<proteinExistence type="predicted"/>
<dbReference type="AlphaFoldDB" id="A0A382TRC9"/>
<accession>A0A382TRC9</accession>
<evidence type="ECO:0000313" key="1">
    <source>
        <dbReference type="EMBL" id="SVD24639.1"/>
    </source>
</evidence>
<sequence length="69" mass="6662">MIAIAIMATTLIGATAASAPAGGVKLAPARADNVLCADLTSISITAGTITRVEVVEAGAFTPPVAPGGR</sequence>
<gene>
    <name evidence="1" type="ORF">METZ01_LOCUS377493</name>
</gene>
<protein>
    <submittedName>
        <fullName evidence="1">Uncharacterized protein</fullName>
    </submittedName>
</protein>